<accession>A0ABQ3GFF1</accession>
<organism evidence="3 4">
    <name type="scientific">Zhihengliuella salsuginis</name>
    <dbReference type="NCBI Taxonomy" id="578222"/>
    <lineage>
        <taxon>Bacteria</taxon>
        <taxon>Bacillati</taxon>
        <taxon>Actinomycetota</taxon>
        <taxon>Actinomycetes</taxon>
        <taxon>Micrococcales</taxon>
        <taxon>Micrococcaceae</taxon>
        <taxon>Zhihengliuella</taxon>
    </lineage>
</organism>
<evidence type="ECO:0000256" key="1">
    <source>
        <dbReference type="SAM" id="MobiDB-lite"/>
    </source>
</evidence>
<evidence type="ECO:0000256" key="2">
    <source>
        <dbReference type="SAM" id="SignalP"/>
    </source>
</evidence>
<gene>
    <name evidence="3" type="ORF">GCM10008096_08630</name>
</gene>
<feature type="region of interest" description="Disordered" evidence="1">
    <location>
        <begin position="22"/>
        <end position="86"/>
    </location>
</feature>
<protein>
    <recommendedName>
        <fullName evidence="5">Secreted protein</fullName>
    </recommendedName>
</protein>
<feature type="signal peptide" evidence="2">
    <location>
        <begin position="1"/>
        <end position="25"/>
    </location>
</feature>
<keyword evidence="4" id="KW-1185">Reference proteome</keyword>
<dbReference type="EMBL" id="BMXK01000003">
    <property type="protein sequence ID" value="GHD02936.1"/>
    <property type="molecule type" value="Genomic_DNA"/>
</dbReference>
<dbReference type="RefSeq" id="WP_189348889.1">
    <property type="nucleotide sequence ID" value="NZ_BMXK01000003.1"/>
</dbReference>
<proteinExistence type="predicted"/>
<reference evidence="4" key="1">
    <citation type="journal article" date="2019" name="Int. J. Syst. Evol. Microbiol.">
        <title>The Global Catalogue of Microorganisms (GCM) 10K type strain sequencing project: providing services to taxonomists for standard genome sequencing and annotation.</title>
        <authorList>
            <consortium name="The Broad Institute Genomics Platform"/>
            <consortium name="The Broad Institute Genome Sequencing Center for Infectious Disease"/>
            <person name="Wu L."/>
            <person name="Ma J."/>
        </authorList>
    </citation>
    <scope>NUCLEOTIDE SEQUENCE [LARGE SCALE GENOMIC DNA]</scope>
    <source>
        <strain evidence="4">KCTC 19466</strain>
    </source>
</reference>
<evidence type="ECO:0000313" key="4">
    <source>
        <dbReference type="Proteomes" id="UP000642819"/>
    </source>
</evidence>
<feature type="compositionally biased region" description="Low complexity" evidence="1">
    <location>
        <begin position="22"/>
        <end position="51"/>
    </location>
</feature>
<name>A0ABQ3GFF1_9MICC</name>
<feature type="chain" id="PRO_5046731614" description="Secreted protein" evidence="2">
    <location>
        <begin position="26"/>
        <end position="214"/>
    </location>
</feature>
<evidence type="ECO:0000313" key="3">
    <source>
        <dbReference type="EMBL" id="GHD02936.1"/>
    </source>
</evidence>
<comment type="caution">
    <text evidence="3">The sequence shown here is derived from an EMBL/GenBank/DDBJ whole genome shotgun (WGS) entry which is preliminary data.</text>
</comment>
<sequence length="214" mass="21380">MLQSTWRKMAALAAAGVLLSGCSSAGEPSGASPEAAAASGPAANAAQTGAEDSSAPEGGGQAAPSSAGEPLGDLGAREDTLAPGSRITLNSVRANDSTMTVTFSLTNTNEADGEKLYIQSEFGNGAADEEDESLRSAERYSVDGVFVVTGEGKRYLVGRGADGLCACSTDVEGNTEPGATTTYSAVFAAPPASVDAVDVHIPSAGAFEGVEIQR</sequence>
<dbReference type="PROSITE" id="PS51257">
    <property type="entry name" value="PROKAR_LIPOPROTEIN"/>
    <property type="match status" value="1"/>
</dbReference>
<dbReference type="Proteomes" id="UP000642819">
    <property type="component" value="Unassembled WGS sequence"/>
</dbReference>
<evidence type="ECO:0008006" key="5">
    <source>
        <dbReference type="Google" id="ProtNLM"/>
    </source>
</evidence>
<keyword evidence="2" id="KW-0732">Signal</keyword>